<evidence type="ECO:0000259" key="3">
    <source>
        <dbReference type="Pfam" id="PF20570"/>
    </source>
</evidence>
<feature type="compositionally biased region" description="Polar residues" evidence="1">
    <location>
        <begin position="283"/>
        <end position="292"/>
    </location>
</feature>
<feature type="compositionally biased region" description="Basic and acidic residues" evidence="1">
    <location>
        <begin position="205"/>
        <end position="239"/>
    </location>
</feature>
<proteinExistence type="predicted"/>
<organism evidence="4 5">
    <name type="scientific">Corynebacterium occultum</name>
    <dbReference type="NCBI Taxonomy" id="2675219"/>
    <lineage>
        <taxon>Bacteria</taxon>
        <taxon>Bacillati</taxon>
        <taxon>Actinomycetota</taxon>
        <taxon>Actinomycetes</taxon>
        <taxon>Mycobacteriales</taxon>
        <taxon>Corynebacteriaceae</taxon>
        <taxon>Corynebacterium</taxon>
    </lineage>
</organism>
<gene>
    <name evidence="4" type="ORF">COCCU_12090</name>
</gene>
<feature type="compositionally biased region" description="Low complexity" evidence="1">
    <location>
        <begin position="333"/>
        <end position="342"/>
    </location>
</feature>
<feature type="domain" description="DUF6779" evidence="3">
    <location>
        <begin position="44"/>
        <end position="152"/>
    </location>
</feature>
<dbReference type="Proteomes" id="UP000424462">
    <property type="component" value="Chromosome"/>
</dbReference>
<feature type="compositionally biased region" description="Low complexity" evidence="1">
    <location>
        <begin position="359"/>
        <end position="370"/>
    </location>
</feature>
<feature type="compositionally biased region" description="Basic and acidic residues" evidence="1">
    <location>
        <begin position="345"/>
        <end position="354"/>
    </location>
</feature>
<evidence type="ECO:0000313" key="5">
    <source>
        <dbReference type="Proteomes" id="UP000424462"/>
    </source>
</evidence>
<feature type="transmembrane region" description="Helical" evidence="2">
    <location>
        <begin position="20"/>
        <end position="37"/>
    </location>
</feature>
<dbReference type="KEGG" id="cok:COCCU_12090"/>
<feature type="transmembrane region" description="Helical" evidence="2">
    <location>
        <begin position="43"/>
        <end position="62"/>
    </location>
</feature>
<keyword evidence="2" id="KW-1133">Transmembrane helix</keyword>
<name>A0A6B8WPR6_9CORY</name>
<sequence length="432" mass="46206">MSVEKSEKSSTGAIDRGQMLLIALVVLALIASVIMLVTDSNTALKFALIAALWAAVIGFFLVTRYRREAQRSEEQLQHERKLHEVESDKERAEQQAEQEKFAREYQEKQRAEDADTLTEIQQELAELRANLEALSGQDFGYEPAALRAQARRIMELESESGAGLPRGPHVKGAPSSAAVTGLLGQTPKEPMRRPEAEGPTTAETEIVRTPEEIASHKTVAEKSSPEKDTAVKAAAEKHPTPKPTAAQPATPKIPAEKTATTDDARAAVKSAEPQVAETPKVPTPSTSETRVFNSGSFGAVKWDAVGDKHVADDEAKSPVVGAHSAARKDAEKAATQAETTKAGHAKPDLPKDAAAETTKAGGAPEKAAAGRAEKPGAPERPEAEKPGVKKPGAEQSAEEKAAEERRGRRRRDERSDGVSVADLLANIKKEGN</sequence>
<feature type="compositionally biased region" description="Basic and acidic residues" evidence="1">
    <location>
        <begin position="371"/>
        <end position="387"/>
    </location>
</feature>
<dbReference type="AlphaFoldDB" id="A0A6B8WPR6"/>
<reference evidence="4 5" key="1">
    <citation type="submission" date="2019-11" db="EMBL/GenBank/DDBJ databases">
        <title>Complete genome sequence of Corynebacterium kalinowskii 1959, a novel Corynebacterium species isolated from soil of a small paddock in Vilsendorf, Germany.</title>
        <authorList>
            <person name="Schaffert L."/>
            <person name="Ruwe M."/>
            <person name="Milse J."/>
            <person name="Hanuschka K."/>
            <person name="Ortseifen V."/>
            <person name="Droste J."/>
            <person name="Brandt D."/>
            <person name="Schlueter L."/>
            <person name="Kutter Y."/>
            <person name="Vinke S."/>
            <person name="Viehoefer P."/>
            <person name="Jacob L."/>
            <person name="Luebke N.-C."/>
            <person name="Schulte-Berndt E."/>
            <person name="Hain C."/>
            <person name="Linder M."/>
            <person name="Schmidt P."/>
            <person name="Wollenschlaeger L."/>
            <person name="Luttermann T."/>
            <person name="Thieme E."/>
            <person name="Hassa J."/>
            <person name="Haak M."/>
            <person name="Wittchen M."/>
            <person name="Mentz A."/>
            <person name="Persicke M."/>
            <person name="Busche T."/>
            <person name="Ruckert C."/>
        </authorList>
    </citation>
    <scope>NUCLEOTIDE SEQUENCE [LARGE SCALE GENOMIC DNA]</scope>
    <source>
        <strain evidence="4 5">2039</strain>
    </source>
</reference>
<keyword evidence="2" id="KW-0812">Transmembrane</keyword>
<feature type="compositionally biased region" description="Basic and acidic residues" evidence="1">
    <location>
        <begin position="397"/>
        <end position="416"/>
    </location>
</feature>
<evidence type="ECO:0000256" key="1">
    <source>
        <dbReference type="SAM" id="MobiDB-lite"/>
    </source>
</evidence>
<feature type="region of interest" description="Disordered" evidence="1">
    <location>
        <begin position="312"/>
        <end position="432"/>
    </location>
</feature>
<dbReference type="RefSeq" id="WP_156231787.1">
    <property type="nucleotide sequence ID" value="NZ_CP046455.1"/>
</dbReference>
<feature type="compositionally biased region" description="Low complexity" evidence="1">
    <location>
        <begin position="243"/>
        <end position="253"/>
    </location>
</feature>
<dbReference type="EMBL" id="CP046455">
    <property type="protein sequence ID" value="QGU08318.1"/>
    <property type="molecule type" value="Genomic_DNA"/>
</dbReference>
<feature type="region of interest" description="Disordered" evidence="1">
    <location>
        <begin position="74"/>
        <end position="113"/>
    </location>
</feature>
<feature type="region of interest" description="Disordered" evidence="1">
    <location>
        <begin position="160"/>
        <end position="292"/>
    </location>
</feature>
<keyword evidence="2" id="KW-0472">Membrane</keyword>
<keyword evidence="5" id="KW-1185">Reference proteome</keyword>
<dbReference type="Pfam" id="PF20570">
    <property type="entry name" value="DUF6779"/>
    <property type="match status" value="1"/>
</dbReference>
<evidence type="ECO:0000313" key="4">
    <source>
        <dbReference type="EMBL" id="QGU08318.1"/>
    </source>
</evidence>
<accession>A0A6B8WPR6</accession>
<protein>
    <recommendedName>
        <fullName evidence="3">DUF6779 domain-containing protein</fullName>
    </recommendedName>
</protein>
<dbReference type="InterPro" id="IPR046706">
    <property type="entry name" value="DUF6779"/>
</dbReference>
<evidence type="ECO:0000256" key="2">
    <source>
        <dbReference type="SAM" id="Phobius"/>
    </source>
</evidence>